<proteinExistence type="predicted"/>
<evidence type="ECO:0000313" key="3">
    <source>
        <dbReference type="Proteomes" id="UP000594261"/>
    </source>
</evidence>
<dbReference type="EMBL" id="LRBV02000005">
    <property type="status" value="NOT_ANNOTATED_CDS"/>
    <property type="molecule type" value="Genomic_DNA"/>
</dbReference>
<feature type="domain" description="RNase H type-1" evidence="1">
    <location>
        <begin position="106"/>
        <end position="170"/>
    </location>
</feature>
<dbReference type="EnsemblPlants" id="QL05p082370:mrna">
    <property type="protein sequence ID" value="QL05p082370:mrna"/>
    <property type="gene ID" value="QL05p082370"/>
</dbReference>
<dbReference type="InParanoid" id="A0A7N2LV66"/>
<dbReference type="InterPro" id="IPR002156">
    <property type="entry name" value="RNaseH_domain"/>
</dbReference>
<name>A0A7N2LV66_QUELO</name>
<reference evidence="2 3" key="1">
    <citation type="journal article" date="2016" name="G3 (Bethesda)">
        <title>First Draft Assembly and Annotation of the Genome of a California Endemic Oak Quercus lobata Nee (Fagaceae).</title>
        <authorList>
            <person name="Sork V.L."/>
            <person name="Fitz-Gibbon S.T."/>
            <person name="Puiu D."/>
            <person name="Crepeau M."/>
            <person name="Gugger P.F."/>
            <person name="Sherman R."/>
            <person name="Stevens K."/>
            <person name="Langley C.H."/>
            <person name="Pellegrini M."/>
            <person name="Salzberg S.L."/>
        </authorList>
    </citation>
    <scope>NUCLEOTIDE SEQUENCE [LARGE SCALE GENOMIC DNA]</scope>
    <source>
        <strain evidence="2 3">cv. SW786</strain>
    </source>
</reference>
<dbReference type="PANTHER" id="PTHR47074:SF48">
    <property type="entry name" value="POLYNUCLEOTIDYL TRANSFERASE, RIBONUCLEASE H-LIKE SUPERFAMILY PROTEIN"/>
    <property type="match status" value="1"/>
</dbReference>
<sequence length="201" mass="22268">MLDVNSVNKLQKRWSMCFGSVELLRTFGLVAERNTVVHDGKIQHPSGLTKRATDYIDEFKDSQVHLAIPVSVGAVQRWRPPSGSVYKVNFDASVFASTDSSGGPFGFRDVVVEGDNSAVMKAILSQRARWSRLGHLHEDISCLAAGFRCIKFECVRGSADNIAHMLARFAKSVDVENSVWLEEPPFPALEALSLDLNFLNE</sequence>
<dbReference type="AlphaFoldDB" id="A0A7N2LV66"/>
<dbReference type="GO" id="GO:0004523">
    <property type="term" value="F:RNA-DNA hybrid ribonuclease activity"/>
    <property type="evidence" value="ECO:0007669"/>
    <property type="project" value="InterPro"/>
</dbReference>
<dbReference type="Proteomes" id="UP000594261">
    <property type="component" value="Chromosome 5"/>
</dbReference>
<dbReference type="Pfam" id="PF13456">
    <property type="entry name" value="RVT_3"/>
    <property type="match status" value="1"/>
</dbReference>
<accession>A0A7N2LV66</accession>
<organism evidence="2 3">
    <name type="scientific">Quercus lobata</name>
    <name type="common">Valley oak</name>
    <dbReference type="NCBI Taxonomy" id="97700"/>
    <lineage>
        <taxon>Eukaryota</taxon>
        <taxon>Viridiplantae</taxon>
        <taxon>Streptophyta</taxon>
        <taxon>Embryophyta</taxon>
        <taxon>Tracheophyta</taxon>
        <taxon>Spermatophyta</taxon>
        <taxon>Magnoliopsida</taxon>
        <taxon>eudicotyledons</taxon>
        <taxon>Gunneridae</taxon>
        <taxon>Pentapetalae</taxon>
        <taxon>rosids</taxon>
        <taxon>fabids</taxon>
        <taxon>Fagales</taxon>
        <taxon>Fagaceae</taxon>
        <taxon>Quercus</taxon>
    </lineage>
</organism>
<reference evidence="2" key="2">
    <citation type="submission" date="2021-01" db="UniProtKB">
        <authorList>
            <consortium name="EnsemblPlants"/>
        </authorList>
    </citation>
    <scope>IDENTIFICATION</scope>
</reference>
<dbReference type="InterPro" id="IPR052929">
    <property type="entry name" value="RNase_H-like_EbsB-rel"/>
</dbReference>
<dbReference type="PANTHER" id="PTHR47074">
    <property type="entry name" value="BNAC02G40300D PROTEIN"/>
    <property type="match status" value="1"/>
</dbReference>
<dbReference type="Gramene" id="QL05p082370:mrna">
    <property type="protein sequence ID" value="QL05p082370:mrna"/>
    <property type="gene ID" value="QL05p082370"/>
</dbReference>
<dbReference type="GO" id="GO:0003676">
    <property type="term" value="F:nucleic acid binding"/>
    <property type="evidence" value="ECO:0007669"/>
    <property type="project" value="InterPro"/>
</dbReference>
<evidence type="ECO:0000313" key="2">
    <source>
        <dbReference type="EnsemblPlants" id="QL05p082370:mrna"/>
    </source>
</evidence>
<evidence type="ECO:0000259" key="1">
    <source>
        <dbReference type="Pfam" id="PF13456"/>
    </source>
</evidence>
<protein>
    <recommendedName>
        <fullName evidence="1">RNase H type-1 domain-containing protein</fullName>
    </recommendedName>
</protein>
<keyword evidence="3" id="KW-1185">Reference proteome</keyword>